<comment type="caution">
    <text evidence="2">The sequence shown here is derived from an EMBL/GenBank/DDBJ whole genome shotgun (WGS) entry which is preliminary data.</text>
</comment>
<dbReference type="Proteomes" id="UP001054821">
    <property type="component" value="Chromosome 8"/>
</dbReference>
<name>A0AAD4UXQ2_PRUDU</name>
<gene>
    <name evidence="2" type="ORF">L3X38_042843</name>
</gene>
<feature type="compositionally biased region" description="Polar residues" evidence="1">
    <location>
        <begin position="25"/>
        <end position="34"/>
    </location>
</feature>
<feature type="compositionally biased region" description="Basic and acidic residues" evidence="1">
    <location>
        <begin position="13"/>
        <end position="24"/>
    </location>
</feature>
<keyword evidence="3" id="KW-1185">Reference proteome</keyword>
<accession>A0AAD4UXQ2</accession>
<protein>
    <submittedName>
        <fullName evidence="2">Uncharacterized protein</fullName>
    </submittedName>
</protein>
<evidence type="ECO:0000313" key="2">
    <source>
        <dbReference type="EMBL" id="KAI5313667.1"/>
    </source>
</evidence>
<dbReference type="AlphaFoldDB" id="A0AAD4UXQ2"/>
<reference evidence="2 3" key="1">
    <citation type="journal article" date="2022" name="G3 (Bethesda)">
        <title>Whole-genome sequence and methylome profiling of the almond [Prunus dulcis (Mill.) D.A. Webb] cultivar 'Nonpareil'.</title>
        <authorList>
            <person name="D'Amico-Willman K.M."/>
            <person name="Ouma W.Z."/>
            <person name="Meulia T."/>
            <person name="Sideli G.M."/>
            <person name="Gradziel T.M."/>
            <person name="Fresnedo-Ramirez J."/>
        </authorList>
    </citation>
    <scope>NUCLEOTIDE SEQUENCE [LARGE SCALE GENOMIC DNA]</scope>
    <source>
        <strain evidence="2">Clone GOH B32 T37-40</strain>
    </source>
</reference>
<sequence length="324" mass="36206">MTTCYQVDNEDFSEGRSNTHKEQKVSAQAKDSPSHFNIEEEVELPEARRIALVKALMDLNIQPNKIGEAKKLEPESQDGAICCATCASITFTYKDLLSGSKPDNRPLFVSGHHHGRIVSKSSHDSRLQSGKAKRIELVIGDLRGGVKKILGDVKPFTEAESYFADVDEDMVSEVILVEVHSTGKAIPRRDGHSKCLTIEENGDKKSKSTLARQIGSSLIDSWKVSIPVLCYVSSSRRKEGQSPFGKEVKPRKLKESDMKFLKETTTMPFAQVQFRRYDFGLSPSPGELNPNVTRERTHGRSEIQKKLKEQSYTIDSARACLDFT</sequence>
<proteinExistence type="predicted"/>
<organism evidence="2 3">
    <name type="scientific">Prunus dulcis</name>
    <name type="common">Almond</name>
    <name type="synonym">Amygdalus dulcis</name>
    <dbReference type="NCBI Taxonomy" id="3755"/>
    <lineage>
        <taxon>Eukaryota</taxon>
        <taxon>Viridiplantae</taxon>
        <taxon>Streptophyta</taxon>
        <taxon>Embryophyta</taxon>
        <taxon>Tracheophyta</taxon>
        <taxon>Spermatophyta</taxon>
        <taxon>Magnoliopsida</taxon>
        <taxon>eudicotyledons</taxon>
        <taxon>Gunneridae</taxon>
        <taxon>Pentapetalae</taxon>
        <taxon>rosids</taxon>
        <taxon>fabids</taxon>
        <taxon>Rosales</taxon>
        <taxon>Rosaceae</taxon>
        <taxon>Amygdaloideae</taxon>
        <taxon>Amygdaleae</taxon>
        <taxon>Prunus</taxon>
    </lineage>
</organism>
<evidence type="ECO:0000313" key="3">
    <source>
        <dbReference type="Proteomes" id="UP001054821"/>
    </source>
</evidence>
<dbReference type="EMBL" id="JAJFAZ020000008">
    <property type="protein sequence ID" value="KAI5313667.1"/>
    <property type="molecule type" value="Genomic_DNA"/>
</dbReference>
<feature type="region of interest" description="Disordered" evidence="1">
    <location>
        <begin position="1"/>
        <end position="34"/>
    </location>
</feature>
<evidence type="ECO:0000256" key="1">
    <source>
        <dbReference type="SAM" id="MobiDB-lite"/>
    </source>
</evidence>